<feature type="compositionally biased region" description="Basic residues" evidence="1">
    <location>
        <begin position="10"/>
        <end position="20"/>
    </location>
</feature>
<dbReference type="AlphaFoldDB" id="A0A7I8JVL7"/>
<feature type="region of interest" description="Disordered" evidence="1">
    <location>
        <begin position="1"/>
        <end position="20"/>
    </location>
</feature>
<keyword evidence="3" id="KW-1185">Reference proteome</keyword>
<accession>A0A7I8JVL7</accession>
<dbReference type="EMBL" id="LR746264">
    <property type="protein sequence ID" value="CAA7387688.1"/>
    <property type="molecule type" value="Genomic_DNA"/>
</dbReference>
<protein>
    <submittedName>
        <fullName evidence="2">Uncharacterized protein</fullName>
    </submittedName>
</protein>
<proteinExistence type="predicted"/>
<name>A0A7I8JVL7_SPIIN</name>
<organism evidence="2 3">
    <name type="scientific">Spirodela intermedia</name>
    <name type="common">Intermediate duckweed</name>
    <dbReference type="NCBI Taxonomy" id="51605"/>
    <lineage>
        <taxon>Eukaryota</taxon>
        <taxon>Viridiplantae</taxon>
        <taxon>Streptophyta</taxon>
        <taxon>Embryophyta</taxon>
        <taxon>Tracheophyta</taxon>
        <taxon>Spermatophyta</taxon>
        <taxon>Magnoliopsida</taxon>
        <taxon>Liliopsida</taxon>
        <taxon>Araceae</taxon>
        <taxon>Lemnoideae</taxon>
        <taxon>Spirodela</taxon>
    </lineage>
</organism>
<gene>
    <name evidence="2" type="ORF">SI8410_01000089</name>
</gene>
<evidence type="ECO:0000256" key="1">
    <source>
        <dbReference type="SAM" id="MobiDB-lite"/>
    </source>
</evidence>
<dbReference type="Proteomes" id="UP000663760">
    <property type="component" value="Chromosome 1"/>
</dbReference>
<evidence type="ECO:0000313" key="3">
    <source>
        <dbReference type="Proteomes" id="UP000663760"/>
    </source>
</evidence>
<evidence type="ECO:0000313" key="2">
    <source>
        <dbReference type="EMBL" id="CAA7387688.1"/>
    </source>
</evidence>
<sequence length="20" mass="2345">MTLARYFSKPVKKPKPRSPL</sequence>
<reference evidence="2" key="1">
    <citation type="submission" date="2020-02" db="EMBL/GenBank/DDBJ databases">
        <authorList>
            <person name="Scholz U."/>
            <person name="Mascher M."/>
            <person name="Fiebig A."/>
        </authorList>
    </citation>
    <scope>NUCLEOTIDE SEQUENCE</scope>
</reference>